<name>A0A1L5Y4W9_9XANT</name>
<evidence type="ECO:0000313" key="1">
    <source>
        <dbReference type="EMBL" id="CAD0322685.1"/>
    </source>
</evidence>
<dbReference type="EMBL" id="LR828253">
    <property type="protein sequence ID" value="CAD0322674.1"/>
    <property type="molecule type" value="Genomic_DNA"/>
</dbReference>
<reference evidence="1" key="1">
    <citation type="submission" date="2020-07" db="EMBL/GenBank/DDBJ databases">
        <authorList>
            <person name="Pothier F. J."/>
        </authorList>
    </citation>
    <scope>NUCLEOTIDE SEQUENCE</scope>
    <source>
        <strain evidence="1">CFBP 8129</strain>
    </source>
</reference>
<dbReference type="STRING" id="90270.BI317_16640"/>
<proteinExistence type="predicted"/>
<sequence>MHSMADMIFTRIALDAAGFALYSAAVDQAVGVAPVQAGFLLLPGGAGASQIGVRRDEQAPQELSLSQAWQQPGYFLFHPQSQALPAEPADIAQTLGLTPPYATLRGVAWLWQAAPPQSWACASVPLFYFSPTSGQVAGSNGSLPFGHVDLVLPSGTQWTLSAETGQATFVGDGIALLRDSGQGTPLSPDAYRVSLSFDPAAAGLLRFTAAWDPYNLFGLFADDPQAPGLQGGELRYFHPDPQAPQGFAQLRYPVLPPLPPLPANDWPAFLLDCEMDPLAPLDGTRTRFLFLPQRLDNLASSFGRTVSGDLVTLAPSVPSNGSPAGLYPAARPGAAQAPAAYLAPLGPFVLTVPGGAAKLSCGTLGTEYLRVADGDILDFVPSMPACSTAFGTAMARRMTLANGADTKPLLDGPFATSWVRFRPGAATAMRGYYAQPGASVNFGRGAVSPDMRYPAAVSALVSTLASTTKSDEIPVAFPMVQYGGVFALADATVQDAQLLDGYEKQVIAGLRGALIRGSTPDRPVFVGEQGAPLPGTRTSTPQGLLVQLNSATQSTRAGIAAAQAPEVQAGTWQSLLLARSAEQTLSFDADPATGVVDAQLASTLMREQLFLVLNDWSRFPNITRMIAVAGFNFEIAPDVDATDRWRTVLVFKYATTQSLAALIRAPESWANTDYFIGDATRVTDTQSVLIDALAVAEKASSDDDDPFADFRTKAADPDWTGMLAFNAPINGNGMPDDLQMLLAGIDGQLSAHHFGVQVNRISDGADQEPQISESALFGVIYHHAATAILKRERAMPRSEQTPPDYAFVVEALSVAINQSLVTQFHCRVGMTINTLFGRAVTLTGADANADVPPNTVVVAGRYQRHGEVGTVTFDGGQHGSFAFNPDRSRIRVIDTFQVSGASLVPIASVPSVPADADAGTTITSRFALSGTLAFAADPFPGVTGLDLFSYGLPGAAPGMTTTGVALTSLAFGISCQLDADGKRIGLPQITADFSGLRATDDRSGRRPGALVRMLPLTLQAILHDEAGLDIKALGALPVQVPALTGVAASVPGGGGVAPMPTQVAYVTSKPLYALQFALPLGALGALADAHASLDASLIVAWGASTYTPDEDGVALFVQLPQVTAGAFGFNLQGLLKTTFSAANLGLVKTKNGPAYVLMFNNVALSVFGITLPPKVLADFILFADANDPGGGNLGWSLAATQTP</sequence>
<protein>
    <submittedName>
        <fullName evidence="1">Uncharacterized protein</fullName>
    </submittedName>
</protein>
<dbReference type="AlphaFoldDB" id="A0A1L5Y4W9"/>
<gene>
    <name evidence="1" type="ORF">CFBP8129_17100</name>
</gene>
<accession>A0A1L5Y4W9</accession>
<dbReference type="EMBL" id="LR828253">
    <property type="protein sequence ID" value="CAD0322685.1"/>
    <property type="molecule type" value="Genomic_DNA"/>
</dbReference>
<organism evidence="1">
    <name type="scientific">Xanthomonas hortorum pv. gardneri</name>
    <dbReference type="NCBI Taxonomy" id="2754056"/>
    <lineage>
        <taxon>Bacteria</taxon>
        <taxon>Pseudomonadati</taxon>
        <taxon>Pseudomonadota</taxon>
        <taxon>Gammaproteobacteria</taxon>
        <taxon>Lysobacterales</taxon>
        <taxon>Lysobacteraceae</taxon>
        <taxon>Xanthomonas</taxon>
    </lineage>
</organism>